<gene>
    <name evidence="7" type="ORF">SARC_07109</name>
</gene>
<dbReference type="eggNOG" id="KOG4609">
    <property type="taxonomic scope" value="Eukaryota"/>
</dbReference>
<comment type="similarity">
    <text evidence="1">Belongs to the phosphoglycerate mutase family. BPG-dependent PGAM subfamily.</text>
</comment>
<evidence type="ECO:0000313" key="7">
    <source>
        <dbReference type="EMBL" id="KNC80537.1"/>
    </source>
</evidence>
<dbReference type="CDD" id="cd07067">
    <property type="entry name" value="HP_PGM_like"/>
    <property type="match status" value="1"/>
</dbReference>
<evidence type="ECO:0000256" key="5">
    <source>
        <dbReference type="PIRSR" id="PIRSR613078-2"/>
    </source>
</evidence>
<dbReference type="GO" id="GO:0004722">
    <property type="term" value="F:protein serine/threonine phosphatase activity"/>
    <property type="evidence" value="ECO:0007669"/>
    <property type="project" value="TreeGrafter"/>
</dbReference>
<keyword evidence="8" id="KW-1185">Reference proteome</keyword>
<dbReference type="PANTHER" id="PTHR20935">
    <property type="entry name" value="PHOSPHOGLYCERATE MUTASE-RELATED"/>
    <property type="match status" value="1"/>
</dbReference>
<evidence type="ECO:0000256" key="1">
    <source>
        <dbReference type="ARBA" id="ARBA00006717"/>
    </source>
</evidence>
<dbReference type="InterPro" id="IPR013078">
    <property type="entry name" value="His_Pase_superF_clade-1"/>
</dbReference>
<organism evidence="7 8">
    <name type="scientific">Sphaeroforma arctica JP610</name>
    <dbReference type="NCBI Taxonomy" id="667725"/>
    <lineage>
        <taxon>Eukaryota</taxon>
        <taxon>Ichthyosporea</taxon>
        <taxon>Ichthyophonida</taxon>
        <taxon>Sphaeroforma</taxon>
    </lineage>
</organism>
<evidence type="ECO:0000256" key="4">
    <source>
        <dbReference type="ARBA" id="ARBA00040722"/>
    </source>
</evidence>
<dbReference type="AlphaFoldDB" id="A0A0L0FUM9"/>
<dbReference type="Gene3D" id="3.40.50.1240">
    <property type="entry name" value="Phosphoglycerate mutase-like"/>
    <property type="match status" value="1"/>
</dbReference>
<dbReference type="SUPFAM" id="SSF53254">
    <property type="entry name" value="Phosphoglycerate mutase-like"/>
    <property type="match status" value="1"/>
</dbReference>
<accession>A0A0L0FUM9</accession>
<dbReference type="PANTHER" id="PTHR20935:SF0">
    <property type="entry name" value="SERINE_THREONINE-PROTEIN PHOSPHATASE PGAM5, MITOCHONDRIAL"/>
    <property type="match status" value="1"/>
</dbReference>
<dbReference type="OrthoDB" id="2118094at2759"/>
<dbReference type="EMBL" id="KQ242138">
    <property type="protein sequence ID" value="KNC80537.1"/>
    <property type="molecule type" value="Genomic_DNA"/>
</dbReference>
<proteinExistence type="inferred from homology"/>
<dbReference type="InterPro" id="IPR051021">
    <property type="entry name" value="Mito_Ser/Thr_phosphatase"/>
</dbReference>
<feature type="compositionally biased region" description="Basic and acidic residues" evidence="6">
    <location>
        <begin position="48"/>
        <end position="60"/>
    </location>
</feature>
<dbReference type="GO" id="GO:0090141">
    <property type="term" value="P:positive regulation of mitochondrial fission"/>
    <property type="evidence" value="ECO:0007669"/>
    <property type="project" value="TreeGrafter"/>
</dbReference>
<evidence type="ECO:0000313" key="8">
    <source>
        <dbReference type="Proteomes" id="UP000054560"/>
    </source>
</evidence>
<dbReference type="STRING" id="667725.A0A0L0FUM9"/>
<dbReference type="RefSeq" id="XP_014154439.1">
    <property type="nucleotide sequence ID" value="XM_014298964.1"/>
</dbReference>
<dbReference type="Proteomes" id="UP000054560">
    <property type="component" value="Unassembled WGS sequence"/>
</dbReference>
<feature type="region of interest" description="Disordered" evidence="6">
    <location>
        <begin position="33"/>
        <end position="66"/>
    </location>
</feature>
<protein>
    <recommendedName>
        <fullName evidence="3">Serine/threonine-protein phosphatase PGAM5, mitochondrial</fullName>
    </recommendedName>
    <alternativeName>
        <fullName evidence="4">Serine/threonine-protein phosphatase Pgam5, mitochondrial</fullName>
    </alternativeName>
</protein>
<dbReference type="GeneID" id="25907613"/>
<evidence type="ECO:0000256" key="2">
    <source>
        <dbReference type="ARBA" id="ARBA00022801"/>
    </source>
</evidence>
<evidence type="ECO:0000256" key="3">
    <source>
        <dbReference type="ARBA" id="ARBA00039765"/>
    </source>
</evidence>
<sequence>MLRRRVAAIIGTAAVAVLGIAEIAALRSAKNKIDPNEPETLNTNVKNTNDKASEKTDKLPPKQYKTPQTYNVQWDNNWDKRGDTPPVKDIQMSKRSIYLIRHGQYEKADDDKDRHLTALGRLQAASVGKRLNELPFVFDEVYVSNMTRALETCEIIYDQHNIAQKARSETEVLVTAWPEKSVCTMLREGAPDIPLTSGARWRPTAADFYQDGARIEAAYRKFFRRPDTSEIDDRQILIVCHANVIRYFAMRAMQFPPELWSKFSLINCSISKVDIYADGRVQLTGMGDAGHHTPEMLTTS</sequence>
<dbReference type="Pfam" id="PF00300">
    <property type="entry name" value="His_Phos_1"/>
    <property type="match status" value="1"/>
</dbReference>
<evidence type="ECO:0000256" key="6">
    <source>
        <dbReference type="SAM" id="MobiDB-lite"/>
    </source>
</evidence>
<name>A0A0L0FUM9_9EUKA</name>
<dbReference type="GO" id="GO:0005739">
    <property type="term" value="C:mitochondrion"/>
    <property type="evidence" value="ECO:0007669"/>
    <property type="project" value="TreeGrafter"/>
</dbReference>
<feature type="binding site" evidence="5">
    <location>
        <position position="148"/>
    </location>
    <ligand>
        <name>substrate</name>
    </ligand>
</feature>
<dbReference type="SMART" id="SM00855">
    <property type="entry name" value="PGAM"/>
    <property type="match status" value="1"/>
</dbReference>
<dbReference type="InterPro" id="IPR029033">
    <property type="entry name" value="His_PPase_superfam"/>
</dbReference>
<keyword evidence="2" id="KW-0378">Hydrolase</keyword>
<reference evidence="7 8" key="1">
    <citation type="submission" date="2011-02" db="EMBL/GenBank/DDBJ databases">
        <title>The Genome Sequence of Sphaeroforma arctica JP610.</title>
        <authorList>
            <consortium name="The Broad Institute Genome Sequencing Platform"/>
            <person name="Russ C."/>
            <person name="Cuomo C."/>
            <person name="Young S.K."/>
            <person name="Zeng Q."/>
            <person name="Gargeya S."/>
            <person name="Alvarado L."/>
            <person name="Berlin A."/>
            <person name="Chapman S.B."/>
            <person name="Chen Z."/>
            <person name="Freedman E."/>
            <person name="Gellesch M."/>
            <person name="Goldberg J."/>
            <person name="Griggs A."/>
            <person name="Gujja S."/>
            <person name="Heilman E."/>
            <person name="Heiman D."/>
            <person name="Howarth C."/>
            <person name="Mehta T."/>
            <person name="Neiman D."/>
            <person name="Pearson M."/>
            <person name="Roberts A."/>
            <person name="Saif S."/>
            <person name="Shea T."/>
            <person name="Shenoy N."/>
            <person name="Sisk P."/>
            <person name="Stolte C."/>
            <person name="Sykes S."/>
            <person name="White J."/>
            <person name="Yandava C."/>
            <person name="Burger G."/>
            <person name="Gray M.W."/>
            <person name="Holland P.W.H."/>
            <person name="King N."/>
            <person name="Lang F.B.F."/>
            <person name="Roger A.J."/>
            <person name="Ruiz-Trillo I."/>
            <person name="Haas B."/>
            <person name="Nusbaum C."/>
            <person name="Birren B."/>
        </authorList>
    </citation>
    <scope>NUCLEOTIDE SEQUENCE [LARGE SCALE GENOMIC DNA]</scope>
    <source>
        <strain evidence="7 8">JP610</strain>
    </source>
</reference>